<dbReference type="NCBIfam" id="TIGR03317">
    <property type="entry name" value="ygfZ_signature"/>
    <property type="match status" value="1"/>
</dbReference>
<dbReference type="InterPro" id="IPR045179">
    <property type="entry name" value="YgfZ/GcvT"/>
</dbReference>
<dbReference type="Gene3D" id="3.30.70.1400">
    <property type="entry name" value="Aminomethyltransferase beta-barrel domains"/>
    <property type="match status" value="1"/>
</dbReference>
<name>A0ABX4I3T7_9GAMM</name>
<reference evidence="2" key="1">
    <citation type="submission" date="2017-08" db="EMBL/GenBank/DDBJ databases">
        <title>Microbulbifer marisrubri sp. nov., a halophilic alphaproteobacterium isolated from marine sediment of the Yellow Sea, China.</title>
        <authorList>
            <person name="Zhang G."/>
            <person name="Xiong Q."/>
        </authorList>
    </citation>
    <scope>NUCLEOTIDE SEQUENCE [LARGE SCALE GENOMIC DNA]</scope>
    <source>
        <strain evidence="2">WRN-8</strain>
    </source>
</reference>
<dbReference type="Proteomes" id="UP000218427">
    <property type="component" value="Unassembled WGS sequence"/>
</dbReference>
<dbReference type="Pfam" id="PF01571">
    <property type="entry name" value="GCV_T"/>
    <property type="match status" value="1"/>
</dbReference>
<evidence type="ECO:0000313" key="3">
    <source>
        <dbReference type="Proteomes" id="UP000218427"/>
    </source>
</evidence>
<sequence length="347" mass="37200">MDRQEWQDFLSGEGAKWEGDRAHFPDSEADLHLIDLSPLGAVSVHGPDSQKFLQGQITCDLVNLPDGHATQGAHCNPKGRMISAFHALKGAQDDVVLSLPRDLAPIALAALAKYAVFFKADLKELNDSHHWLGLQGADAVTRAAELLSVPELAHLESGAAKHFSFEGAGAIAHVHNREQVAILVPVDAAAALWKKLATGATPASFCHWQLRQITHGLPQLHAETSGIFIPQMVNLHLLGGVSFKKGCYTGQEVVARLQYLGQTKRRMYRARCEAGDLPAPGLSIMEAGGSKNCGDVVIAERSEHGIDLLAVLANSSVASGTGLQLEDGRTLELLELPYDADADPLTD</sequence>
<evidence type="ECO:0000259" key="1">
    <source>
        <dbReference type="Pfam" id="PF01571"/>
    </source>
</evidence>
<dbReference type="InterPro" id="IPR006222">
    <property type="entry name" value="GCVT_N"/>
</dbReference>
<dbReference type="SUPFAM" id="SSF101790">
    <property type="entry name" value="Aminomethyltransferase beta-barrel domain"/>
    <property type="match status" value="1"/>
</dbReference>
<dbReference type="SUPFAM" id="SSF103025">
    <property type="entry name" value="Folate-binding domain"/>
    <property type="match status" value="1"/>
</dbReference>
<protein>
    <submittedName>
        <fullName evidence="2">Folate-binding protein</fullName>
    </submittedName>
</protein>
<proteinExistence type="predicted"/>
<comment type="caution">
    <text evidence="2">The sequence shown here is derived from an EMBL/GenBank/DDBJ whole genome shotgun (WGS) entry which is preliminary data.</text>
</comment>
<dbReference type="InterPro" id="IPR017703">
    <property type="entry name" value="YgfZ/GCV_T_CS"/>
</dbReference>
<organism evidence="2 3">
    <name type="scientific">Microbulbifer flavimaris</name>
    <dbReference type="NCBI Taxonomy" id="1781068"/>
    <lineage>
        <taxon>Bacteria</taxon>
        <taxon>Pseudomonadati</taxon>
        <taxon>Pseudomonadota</taxon>
        <taxon>Gammaproteobacteria</taxon>
        <taxon>Cellvibrionales</taxon>
        <taxon>Microbulbiferaceae</taxon>
        <taxon>Microbulbifer</taxon>
    </lineage>
</organism>
<feature type="domain" description="GCVT N-terminal" evidence="1">
    <location>
        <begin position="32"/>
        <end position="168"/>
    </location>
</feature>
<dbReference type="PANTHER" id="PTHR22602">
    <property type="entry name" value="TRANSFERASE CAF17, MITOCHONDRIAL-RELATED"/>
    <property type="match status" value="1"/>
</dbReference>
<evidence type="ECO:0000313" key="2">
    <source>
        <dbReference type="EMBL" id="PCO06438.1"/>
    </source>
</evidence>
<dbReference type="PANTHER" id="PTHR22602:SF0">
    <property type="entry name" value="TRANSFERASE CAF17, MITOCHONDRIAL-RELATED"/>
    <property type="match status" value="1"/>
</dbReference>
<dbReference type="Gene3D" id="2.40.30.160">
    <property type="match status" value="1"/>
</dbReference>
<dbReference type="EMBL" id="LRFG02000001">
    <property type="protein sequence ID" value="PCO06438.1"/>
    <property type="molecule type" value="Genomic_DNA"/>
</dbReference>
<dbReference type="RefSeq" id="WP_067079912.1">
    <property type="nucleotide sequence ID" value="NZ_LRFG02000001.1"/>
</dbReference>
<dbReference type="InterPro" id="IPR029043">
    <property type="entry name" value="GcvT/YgfZ_C"/>
</dbReference>
<gene>
    <name evidence="2" type="ORF">AWR36_001230</name>
</gene>
<keyword evidence="3" id="KW-1185">Reference proteome</keyword>
<accession>A0ABX4I3T7</accession>
<dbReference type="Gene3D" id="3.30.70.1630">
    <property type="match status" value="1"/>
</dbReference>